<sequence>MPPSANLCCCRHSRKKPLTEGIRRSTEVGTMVLNVCGKYDPHLGLTPTTPAANGDLANGGPSVDKTVETETHTHVEEVVIRLVESAPRLEMKENELEHHHINHDFDTARTSREEAVRDHLTMHELVRQVRLEEGLEVTPRPSVSEVEPRRPTLQQTTILNAYSTYTTTEPIEAIVEERTLIHMNGSLKSKPKRAVFNENDDISSRTANTVVVDIERVDEVNVIPTVSGILAKREHHFILPPMQETTGRTIARTVAAIPQTVFTVVSVTYAYCVSIIAFLASFVWK</sequence>
<organism evidence="2 3">
    <name type="scientific">Mesorhabditis belari</name>
    <dbReference type="NCBI Taxonomy" id="2138241"/>
    <lineage>
        <taxon>Eukaryota</taxon>
        <taxon>Metazoa</taxon>
        <taxon>Ecdysozoa</taxon>
        <taxon>Nematoda</taxon>
        <taxon>Chromadorea</taxon>
        <taxon>Rhabditida</taxon>
        <taxon>Rhabditina</taxon>
        <taxon>Rhabditomorpha</taxon>
        <taxon>Rhabditoidea</taxon>
        <taxon>Rhabditidae</taxon>
        <taxon>Mesorhabditinae</taxon>
        <taxon>Mesorhabditis</taxon>
    </lineage>
</organism>
<keyword evidence="2" id="KW-1185">Reference proteome</keyword>
<evidence type="ECO:0000313" key="3">
    <source>
        <dbReference type="WBParaSite" id="MBELARI_LOCUS20093"/>
    </source>
</evidence>
<protein>
    <submittedName>
        <fullName evidence="3">Uncharacterized protein</fullName>
    </submittedName>
</protein>
<accession>A0AAF3F310</accession>
<proteinExistence type="predicted"/>
<dbReference type="AlphaFoldDB" id="A0AAF3F310"/>
<feature type="transmembrane region" description="Helical" evidence="1">
    <location>
        <begin position="261"/>
        <end position="284"/>
    </location>
</feature>
<keyword evidence="1" id="KW-1133">Transmembrane helix</keyword>
<name>A0AAF3F310_9BILA</name>
<reference evidence="3" key="1">
    <citation type="submission" date="2024-02" db="UniProtKB">
        <authorList>
            <consortium name="WormBaseParasite"/>
        </authorList>
    </citation>
    <scope>IDENTIFICATION</scope>
</reference>
<evidence type="ECO:0000256" key="1">
    <source>
        <dbReference type="SAM" id="Phobius"/>
    </source>
</evidence>
<dbReference type="Proteomes" id="UP000887575">
    <property type="component" value="Unassembled WGS sequence"/>
</dbReference>
<keyword evidence="1" id="KW-0472">Membrane</keyword>
<dbReference type="WBParaSite" id="MBELARI_LOCUS20093">
    <property type="protein sequence ID" value="MBELARI_LOCUS20093"/>
    <property type="gene ID" value="MBELARI_LOCUS20093"/>
</dbReference>
<keyword evidence="1" id="KW-0812">Transmembrane</keyword>
<evidence type="ECO:0000313" key="2">
    <source>
        <dbReference type="Proteomes" id="UP000887575"/>
    </source>
</evidence>